<evidence type="ECO:0000313" key="2">
    <source>
        <dbReference type="Proteomes" id="UP000674234"/>
    </source>
</evidence>
<comment type="caution">
    <text evidence="1">The sequence shown here is derived from an EMBL/GenBank/DDBJ whole genome shotgun (WGS) entry which is preliminary data.</text>
</comment>
<reference evidence="1" key="1">
    <citation type="submission" date="2021-02" db="EMBL/GenBank/DDBJ databases">
        <title>Draft genome sequence of Microbispora sp. RL4-1S isolated from rice leaves in Thailand.</title>
        <authorList>
            <person name="Muangham S."/>
            <person name="Duangmal K."/>
        </authorList>
    </citation>
    <scope>NUCLEOTIDE SEQUENCE</scope>
    <source>
        <strain evidence="1">RL4-1S</strain>
    </source>
</reference>
<evidence type="ECO:0000313" key="1">
    <source>
        <dbReference type="EMBL" id="MBP2703897.1"/>
    </source>
</evidence>
<accession>A0A940WIJ8</accession>
<dbReference type="EMBL" id="JAFCNB010000004">
    <property type="protein sequence ID" value="MBP2703897.1"/>
    <property type="molecule type" value="Genomic_DNA"/>
</dbReference>
<organism evidence="1 2">
    <name type="scientific">Microbispora oryzae</name>
    <dbReference type="NCBI Taxonomy" id="2806554"/>
    <lineage>
        <taxon>Bacteria</taxon>
        <taxon>Bacillati</taxon>
        <taxon>Actinomycetota</taxon>
        <taxon>Actinomycetes</taxon>
        <taxon>Streptosporangiales</taxon>
        <taxon>Streptosporangiaceae</taxon>
        <taxon>Microbispora</taxon>
    </lineage>
</organism>
<dbReference type="Proteomes" id="UP000674234">
    <property type="component" value="Unassembled WGS sequence"/>
</dbReference>
<name>A0A940WIJ8_9ACTN</name>
<keyword evidence="2" id="KW-1185">Reference proteome</keyword>
<sequence length="106" mass="12125">MRIYFDAIAGQDKETARALLVSDTNFRLELEDPDSPFRTWTSATHLEIEGPKKERFCEPGETCVRMYVSFDLDNCILSDYPGGLRSEPFVLRLVNGRWLIRGHGEG</sequence>
<proteinExistence type="predicted"/>
<dbReference type="AlphaFoldDB" id="A0A940WIJ8"/>
<dbReference type="RefSeq" id="WP_210155215.1">
    <property type="nucleotide sequence ID" value="NZ_JAFCNB010000004.1"/>
</dbReference>
<protein>
    <submittedName>
        <fullName evidence="1">Uncharacterized protein</fullName>
    </submittedName>
</protein>
<gene>
    <name evidence="1" type="ORF">JOL79_08765</name>
</gene>